<keyword evidence="2" id="KW-0732">Signal</keyword>
<name>A0A8C6UK00_9GOBI</name>
<protein>
    <recommendedName>
        <fullName evidence="7">Peptidase S1 domain-containing protein</fullName>
    </recommendedName>
</protein>
<evidence type="ECO:0000313" key="8">
    <source>
        <dbReference type="Ensembl" id="ENSNMLP00000036477.1"/>
    </source>
</evidence>
<dbReference type="AlphaFoldDB" id="A0A8C6UK00"/>
<evidence type="ECO:0000256" key="4">
    <source>
        <dbReference type="ARBA" id="ARBA00022825"/>
    </source>
</evidence>
<dbReference type="Pfam" id="PF00089">
    <property type="entry name" value="Trypsin"/>
    <property type="match status" value="1"/>
</dbReference>
<dbReference type="PANTHER" id="PTHR24253">
    <property type="entry name" value="TRANSMEMBRANE PROTEASE SERINE"/>
    <property type="match status" value="1"/>
</dbReference>
<dbReference type="GO" id="GO:0004252">
    <property type="term" value="F:serine-type endopeptidase activity"/>
    <property type="evidence" value="ECO:0007669"/>
    <property type="project" value="InterPro"/>
</dbReference>
<evidence type="ECO:0000259" key="7">
    <source>
        <dbReference type="PROSITE" id="PS50240"/>
    </source>
</evidence>
<dbReference type="PROSITE" id="PS00135">
    <property type="entry name" value="TRYPSIN_SER"/>
    <property type="match status" value="1"/>
</dbReference>
<reference evidence="8" key="1">
    <citation type="submission" date="2025-08" db="UniProtKB">
        <authorList>
            <consortium name="Ensembl"/>
        </authorList>
    </citation>
    <scope>IDENTIFICATION</scope>
</reference>
<keyword evidence="3 6" id="KW-0378">Hydrolase</keyword>
<evidence type="ECO:0000256" key="6">
    <source>
        <dbReference type="RuleBase" id="RU363034"/>
    </source>
</evidence>
<dbReference type="PANTHER" id="PTHR24253:SF127">
    <property type="entry name" value="SERINE PROTEASE 27-LIKE"/>
    <property type="match status" value="1"/>
</dbReference>
<reference evidence="8" key="2">
    <citation type="submission" date="2025-09" db="UniProtKB">
        <authorList>
            <consortium name="Ensembl"/>
        </authorList>
    </citation>
    <scope>IDENTIFICATION</scope>
</reference>
<keyword evidence="1 6" id="KW-0645">Protease</keyword>
<dbReference type="InterPro" id="IPR009003">
    <property type="entry name" value="Peptidase_S1_PA"/>
</dbReference>
<evidence type="ECO:0000256" key="3">
    <source>
        <dbReference type="ARBA" id="ARBA00022801"/>
    </source>
</evidence>
<evidence type="ECO:0000256" key="2">
    <source>
        <dbReference type="ARBA" id="ARBA00022729"/>
    </source>
</evidence>
<proteinExistence type="predicted"/>
<dbReference type="InterPro" id="IPR043504">
    <property type="entry name" value="Peptidase_S1_PA_chymotrypsin"/>
</dbReference>
<dbReference type="PRINTS" id="PR00722">
    <property type="entry name" value="CHYMOTRYPSIN"/>
</dbReference>
<sequence length="315" mass="33722">SHCVMLAILFCVETKELNRKKCGVASLNTRIVGGKNATAGSWPWQVSMHHDDAHLCGGTVINTEWVLTAAHCIITGSNPNEVNRTVSQIIVHPDYNKGTRFNNDIALMKLSSPITYSTYIRPVCLAANGSLFYNGTRVWATGWGRLSKDEPLVAHDVLQEVQIPVIGHNECGCYYTTYNLANVTSAMICAGELGKGICQGDSGGPIQYRQGAQWIQAGIASFGVPCAIGFPEVFARVSYFQLWIMNQTGGTNVSFVESTSSGTDPDSSFVCSVVTPTNTTTAPNTTASSPGSRTVSSELAFVGTVAMILLMPLLA</sequence>
<dbReference type="GO" id="GO:0006508">
    <property type="term" value="P:proteolysis"/>
    <property type="evidence" value="ECO:0007669"/>
    <property type="project" value="UniProtKB-KW"/>
</dbReference>
<dbReference type="InterPro" id="IPR001254">
    <property type="entry name" value="Trypsin_dom"/>
</dbReference>
<dbReference type="SMART" id="SM00020">
    <property type="entry name" value="Tryp_SPc"/>
    <property type="match status" value="1"/>
</dbReference>
<dbReference type="PROSITE" id="PS50240">
    <property type="entry name" value="TRYPSIN_DOM"/>
    <property type="match status" value="1"/>
</dbReference>
<keyword evidence="9" id="KW-1185">Reference proteome</keyword>
<dbReference type="Ensembl" id="ENSNMLT00000040630.1">
    <property type="protein sequence ID" value="ENSNMLP00000036477.1"/>
    <property type="gene ID" value="ENSNMLG00000022617.1"/>
</dbReference>
<evidence type="ECO:0000256" key="5">
    <source>
        <dbReference type="ARBA" id="ARBA00023157"/>
    </source>
</evidence>
<accession>A0A8C6UK00</accession>
<dbReference type="PROSITE" id="PS00134">
    <property type="entry name" value="TRYPSIN_HIS"/>
    <property type="match status" value="1"/>
</dbReference>
<evidence type="ECO:0000313" key="9">
    <source>
        <dbReference type="Proteomes" id="UP000694523"/>
    </source>
</evidence>
<dbReference type="InterPro" id="IPR001314">
    <property type="entry name" value="Peptidase_S1A"/>
</dbReference>
<dbReference type="CDD" id="cd00190">
    <property type="entry name" value="Tryp_SPc"/>
    <property type="match status" value="1"/>
</dbReference>
<keyword evidence="5" id="KW-1015">Disulfide bond</keyword>
<keyword evidence="4 6" id="KW-0720">Serine protease</keyword>
<feature type="domain" description="Peptidase S1" evidence="7">
    <location>
        <begin position="31"/>
        <end position="249"/>
    </location>
</feature>
<organism evidence="8 9">
    <name type="scientific">Neogobius melanostomus</name>
    <name type="common">round goby</name>
    <dbReference type="NCBI Taxonomy" id="47308"/>
    <lineage>
        <taxon>Eukaryota</taxon>
        <taxon>Metazoa</taxon>
        <taxon>Chordata</taxon>
        <taxon>Craniata</taxon>
        <taxon>Vertebrata</taxon>
        <taxon>Euteleostomi</taxon>
        <taxon>Actinopterygii</taxon>
        <taxon>Neopterygii</taxon>
        <taxon>Teleostei</taxon>
        <taxon>Neoteleostei</taxon>
        <taxon>Acanthomorphata</taxon>
        <taxon>Gobiaria</taxon>
        <taxon>Gobiiformes</taxon>
        <taxon>Gobioidei</taxon>
        <taxon>Gobiidae</taxon>
        <taxon>Benthophilinae</taxon>
        <taxon>Neogobiini</taxon>
        <taxon>Neogobius</taxon>
    </lineage>
</organism>
<evidence type="ECO:0000256" key="1">
    <source>
        <dbReference type="ARBA" id="ARBA00022670"/>
    </source>
</evidence>
<dbReference type="InterPro" id="IPR018114">
    <property type="entry name" value="TRYPSIN_HIS"/>
</dbReference>
<dbReference type="FunFam" id="2.40.10.10:FF:000120">
    <property type="entry name" value="Putative serine protease"/>
    <property type="match status" value="1"/>
</dbReference>
<dbReference type="Gene3D" id="2.40.10.10">
    <property type="entry name" value="Trypsin-like serine proteases"/>
    <property type="match status" value="3"/>
</dbReference>
<dbReference type="Proteomes" id="UP000694523">
    <property type="component" value="Unplaced"/>
</dbReference>
<dbReference type="SUPFAM" id="SSF50494">
    <property type="entry name" value="Trypsin-like serine proteases"/>
    <property type="match status" value="1"/>
</dbReference>
<dbReference type="InterPro" id="IPR033116">
    <property type="entry name" value="TRYPSIN_SER"/>
</dbReference>